<dbReference type="GO" id="GO:0016887">
    <property type="term" value="F:ATP hydrolysis activity"/>
    <property type="evidence" value="ECO:0007669"/>
    <property type="project" value="RHEA"/>
</dbReference>
<dbReference type="Gene3D" id="3.30.40.10">
    <property type="entry name" value="Zinc/RING finger domain, C3HC4 (zinc finger)"/>
    <property type="match status" value="1"/>
</dbReference>
<keyword evidence="1" id="KW-0227">DNA damage</keyword>
<dbReference type="SMART" id="SM00382">
    <property type="entry name" value="AAA"/>
    <property type="match status" value="1"/>
</dbReference>
<dbReference type="PROSITE" id="PS51698">
    <property type="entry name" value="U_BOX"/>
    <property type="match status" value="1"/>
</dbReference>
<dbReference type="Pfam" id="PF21530">
    <property type="entry name" value="Pif1_2B_dom"/>
    <property type="match status" value="1"/>
</dbReference>
<keyword evidence="1" id="KW-0547">Nucleotide-binding</keyword>
<feature type="compositionally biased region" description="Low complexity" evidence="2">
    <location>
        <begin position="64"/>
        <end position="90"/>
    </location>
</feature>
<dbReference type="PANTHER" id="PTHR47642:SF7">
    <property type="entry name" value="ATP-DEPENDENT DNA HELICASE PIF1"/>
    <property type="match status" value="1"/>
</dbReference>
<keyword evidence="1" id="KW-0067">ATP-binding</keyword>
<dbReference type="GO" id="GO:0006310">
    <property type="term" value="P:DNA recombination"/>
    <property type="evidence" value="ECO:0007669"/>
    <property type="project" value="UniProtKB-KW"/>
</dbReference>
<dbReference type="SMR" id="Q54C21"/>
<dbReference type="GeneID" id="8629127"/>
<feature type="domain" description="U-box" evidence="3">
    <location>
        <begin position="771"/>
        <end position="846"/>
    </location>
</feature>
<dbReference type="InterPro" id="IPR027417">
    <property type="entry name" value="P-loop_NTPase"/>
</dbReference>
<dbReference type="AlphaFoldDB" id="Q54C21"/>
<comment type="similarity">
    <text evidence="1">Belongs to the helicase family.</text>
</comment>
<dbReference type="SUPFAM" id="SSF52540">
    <property type="entry name" value="P-loop containing nucleoside triphosphate hydrolases"/>
    <property type="match status" value="2"/>
</dbReference>
<dbReference type="SUPFAM" id="SSF57850">
    <property type="entry name" value="RING/U-box"/>
    <property type="match status" value="1"/>
</dbReference>
<sequence length="846" mass="96530">MYNSGNNGKEIDYIDLCNDDEIDLVGVNSLPKSNVNSIKNHSIITSSTITSMNSTIPKSPQKMNSNNSNNNNNNTETTTTTTTSTTTNTNITKPTVNHLKPSTPKRPKTNKNDFPSKKTKSSAIDLFDDVIPFEDAMELLKNSFELKYGIPNNNNNNSNNNNNNNKTTQLFENIEHKRESLNKEQLEILDNVLNGKNIFFTGPGGTGKSYLLHVMIKELSKRGIRSFVTATTGIAALNIGGTTIHSFAGIRLGNQPFKFLLEAAYGKKNNWKSCEVLIVDEISMLDGDLFDNLEKIARIIRLKSNLKYGYKKKIEYPDPSKLPWGGIQVVLSGDFYQLPPVPSPPPDAHFTRDDLSLVKKRTHCFDAESWDSSIDIIIPLTQIFRQKDQHFSEMLSRIRVGNIDDKILQELRKCDKPLVTDNGIQPTILYTTNNKVEEMNQKYLEDINREQFEFIALDRNANQENIQDQKKINHLQSIFENSRKSCLAASRFNLKSGAQVMLVRNISPTLVNGSRGVVIGFMNQSPDEQTKLIQFLQEQPMLETRQREKMIEQFKSSAIYLKGQRHRYLPVVKFMNDELEVIKPENYSVFYDNGERIYRIQIPLKLAWAVTFHKIQGVTLDCAQISLNKVFEHGQSYVALSRIKSLEGLQIVGDFSKNCFKIDKKVSDFYQNLNLNSKINQTKKSLPPLEDSDSLIESLRNKNDNNNNNNNLNDIINDNNNIIKDNIQYNNQNNNNNNNNQNNNQNNDNKNIPIPPIQKLEEKQQALFDSTIPIYFLCPISQKIMEHPYVAPDGYTFERSSILEWFDKRGAISFVTKRPFSTSAILIPNRNLKAQIQEWKNSHPPL</sequence>
<dbReference type="PANTHER" id="PTHR47642">
    <property type="entry name" value="ATP-DEPENDENT DNA HELICASE"/>
    <property type="match status" value="1"/>
</dbReference>
<dbReference type="CDD" id="cd18809">
    <property type="entry name" value="SF1_C_RecD"/>
    <property type="match status" value="1"/>
</dbReference>
<organism evidence="4 5">
    <name type="scientific">Dictyostelium discoideum</name>
    <name type="common">Social amoeba</name>
    <dbReference type="NCBI Taxonomy" id="44689"/>
    <lineage>
        <taxon>Eukaryota</taxon>
        <taxon>Amoebozoa</taxon>
        <taxon>Evosea</taxon>
        <taxon>Eumycetozoa</taxon>
        <taxon>Dictyostelia</taxon>
        <taxon>Dictyosteliales</taxon>
        <taxon>Dictyosteliaceae</taxon>
        <taxon>Dictyostelium</taxon>
    </lineage>
</organism>
<dbReference type="SMART" id="SM00504">
    <property type="entry name" value="Ubox"/>
    <property type="match status" value="1"/>
</dbReference>
<comment type="caution">
    <text evidence="4">The sequence shown here is derived from an EMBL/GenBank/DDBJ whole genome shotgun (WGS) entry which is preliminary data.</text>
</comment>
<dbReference type="Pfam" id="PF04564">
    <property type="entry name" value="U-box"/>
    <property type="match status" value="1"/>
</dbReference>
<evidence type="ECO:0000256" key="2">
    <source>
        <dbReference type="SAM" id="MobiDB-lite"/>
    </source>
</evidence>
<dbReference type="Gene3D" id="3.40.50.300">
    <property type="entry name" value="P-loop containing nucleotide triphosphate hydrolases"/>
    <property type="match status" value="1"/>
</dbReference>
<dbReference type="Proteomes" id="UP000002195">
    <property type="component" value="Unassembled WGS sequence"/>
</dbReference>
<dbReference type="eggNOG" id="KOG0987">
    <property type="taxonomic scope" value="Eukaryota"/>
</dbReference>
<dbReference type="GO" id="GO:0000723">
    <property type="term" value="P:telomere maintenance"/>
    <property type="evidence" value="ECO:0007669"/>
    <property type="project" value="InterPro"/>
</dbReference>
<keyword evidence="1" id="KW-0233">DNA recombination</keyword>
<dbReference type="GO" id="GO:0005524">
    <property type="term" value="F:ATP binding"/>
    <property type="evidence" value="ECO:0007669"/>
    <property type="project" value="UniProtKB-KW"/>
</dbReference>
<evidence type="ECO:0000256" key="1">
    <source>
        <dbReference type="RuleBase" id="RU363044"/>
    </source>
</evidence>
<proteinExistence type="inferred from homology"/>
<dbReference type="GO" id="GO:0016567">
    <property type="term" value="P:protein ubiquitination"/>
    <property type="evidence" value="ECO:0007669"/>
    <property type="project" value="InterPro"/>
</dbReference>
<dbReference type="OMA" id="IGNILME"/>
<feature type="compositionally biased region" description="Low complexity" evidence="2">
    <location>
        <begin position="726"/>
        <end position="752"/>
    </location>
</feature>
<accession>Q54C21</accession>
<dbReference type="PhylomeDB" id="Q54C21"/>
<dbReference type="InterPro" id="IPR010285">
    <property type="entry name" value="DNA_helicase_pif1-like_DEAD"/>
</dbReference>
<dbReference type="RefSeq" id="XP_629245.1">
    <property type="nucleotide sequence ID" value="XM_629243.1"/>
</dbReference>
<dbReference type="dictyBase" id="DDB_G0293212"/>
<dbReference type="KEGG" id="ddi:DDB_G0293212"/>
<dbReference type="GO" id="GO:0004842">
    <property type="term" value="F:ubiquitin-protein transferase activity"/>
    <property type="evidence" value="ECO:0007669"/>
    <property type="project" value="InterPro"/>
</dbReference>
<feature type="region of interest" description="Disordered" evidence="2">
    <location>
        <begin position="726"/>
        <end position="754"/>
    </location>
</feature>
<evidence type="ECO:0000259" key="3">
    <source>
        <dbReference type="PROSITE" id="PS51698"/>
    </source>
</evidence>
<dbReference type="InParanoid" id="Q54C21"/>
<dbReference type="STRING" id="44689.Q54C21"/>
<dbReference type="InterPro" id="IPR003613">
    <property type="entry name" value="Ubox_domain"/>
</dbReference>
<dbReference type="CDD" id="cd18037">
    <property type="entry name" value="DEXSc_Pif1_like"/>
    <property type="match status" value="1"/>
</dbReference>
<dbReference type="InterPro" id="IPR049163">
    <property type="entry name" value="Pif1-like_2B_dom"/>
</dbReference>
<dbReference type="GO" id="GO:0043139">
    <property type="term" value="F:5'-3' DNA helicase activity"/>
    <property type="evidence" value="ECO:0000318"/>
    <property type="project" value="GO_Central"/>
</dbReference>
<comment type="catalytic activity">
    <reaction evidence="1">
        <text>ATP + H2O = ADP + phosphate + H(+)</text>
        <dbReference type="Rhea" id="RHEA:13065"/>
        <dbReference type="ChEBI" id="CHEBI:15377"/>
        <dbReference type="ChEBI" id="CHEBI:15378"/>
        <dbReference type="ChEBI" id="CHEBI:30616"/>
        <dbReference type="ChEBI" id="CHEBI:43474"/>
        <dbReference type="ChEBI" id="CHEBI:456216"/>
        <dbReference type="EC" id="5.6.2.3"/>
    </reaction>
</comment>
<dbReference type="EC" id="5.6.2.3" evidence="1"/>
<keyword evidence="1" id="KW-0347">Helicase</keyword>
<gene>
    <name evidence="4" type="ORF">DDB_G0293212</name>
</gene>
<dbReference type="CDD" id="cd16655">
    <property type="entry name" value="RING-Ubox_WDSUB1-like"/>
    <property type="match status" value="1"/>
</dbReference>
<dbReference type="InterPro" id="IPR003593">
    <property type="entry name" value="AAA+_ATPase"/>
</dbReference>
<dbReference type="PaxDb" id="44689-DDB0191825"/>
<keyword evidence="1" id="KW-0234">DNA repair</keyword>
<dbReference type="Pfam" id="PF05970">
    <property type="entry name" value="PIF1"/>
    <property type="match status" value="1"/>
</dbReference>
<evidence type="ECO:0000313" key="4">
    <source>
        <dbReference type="EMBL" id="EAL60805.1"/>
    </source>
</evidence>
<protein>
    <recommendedName>
        <fullName evidence="1">ATP-dependent DNA helicase</fullName>
        <ecNumber evidence="1">5.6.2.3</ecNumber>
    </recommendedName>
</protein>
<dbReference type="EMBL" id="AAFI02000200">
    <property type="protein sequence ID" value="EAL60805.1"/>
    <property type="molecule type" value="Genomic_DNA"/>
</dbReference>
<dbReference type="InterPro" id="IPR051055">
    <property type="entry name" value="PIF1_helicase"/>
</dbReference>
<dbReference type="HOGENOM" id="CLU_336929_0_0_1"/>
<keyword evidence="5" id="KW-1185">Reference proteome</keyword>
<keyword evidence="1" id="KW-0378">Hydrolase</keyword>
<reference evidence="4 5" key="1">
    <citation type="journal article" date="2005" name="Nature">
        <title>The genome of the social amoeba Dictyostelium discoideum.</title>
        <authorList>
            <consortium name="The Dictyostelium discoideum Sequencing Consortium"/>
            <person name="Eichinger L."/>
            <person name="Pachebat J.A."/>
            <person name="Glockner G."/>
            <person name="Rajandream M.A."/>
            <person name="Sucgang R."/>
            <person name="Berriman M."/>
            <person name="Song J."/>
            <person name="Olsen R."/>
            <person name="Szafranski K."/>
            <person name="Xu Q."/>
            <person name="Tunggal B."/>
            <person name="Kummerfeld S."/>
            <person name="Madera M."/>
            <person name="Konfortov B.A."/>
            <person name="Rivero F."/>
            <person name="Bankier A.T."/>
            <person name="Lehmann R."/>
            <person name="Hamlin N."/>
            <person name="Davies R."/>
            <person name="Gaudet P."/>
            <person name="Fey P."/>
            <person name="Pilcher K."/>
            <person name="Chen G."/>
            <person name="Saunders D."/>
            <person name="Sodergren E."/>
            <person name="Davis P."/>
            <person name="Kerhornou A."/>
            <person name="Nie X."/>
            <person name="Hall N."/>
            <person name="Anjard C."/>
            <person name="Hemphill L."/>
            <person name="Bason N."/>
            <person name="Farbrother P."/>
            <person name="Desany B."/>
            <person name="Just E."/>
            <person name="Morio T."/>
            <person name="Rost R."/>
            <person name="Churcher C."/>
            <person name="Cooper J."/>
            <person name="Haydock S."/>
            <person name="van Driessche N."/>
            <person name="Cronin A."/>
            <person name="Goodhead I."/>
            <person name="Muzny D."/>
            <person name="Mourier T."/>
            <person name="Pain A."/>
            <person name="Lu M."/>
            <person name="Harper D."/>
            <person name="Lindsay R."/>
            <person name="Hauser H."/>
            <person name="James K."/>
            <person name="Quiles M."/>
            <person name="Madan Babu M."/>
            <person name="Saito T."/>
            <person name="Buchrieser C."/>
            <person name="Wardroper A."/>
            <person name="Felder M."/>
            <person name="Thangavelu M."/>
            <person name="Johnson D."/>
            <person name="Knights A."/>
            <person name="Loulseged H."/>
            <person name="Mungall K."/>
            <person name="Oliver K."/>
            <person name="Price C."/>
            <person name="Quail M.A."/>
            <person name="Urushihara H."/>
            <person name="Hernandez J."/>
            <person name="Rabbinowitsch E."/>
            <person name="Steffen D."/>
            <person name="Sanders M."/>
            <person name="Ma J."/>
            <person name="Kohara Y."/>
            <person name="Sharp S."/>
            <person name="Simmonds M."/>
            <person name="Spiegler S."/>
            <person name="Tivey A."/>
            <person name="Sugano S."/>
            <person name="White B."/>
            <person name="Walker D."/>
            <person name="Woodward J."/>
            <person name="Winckler T."/>
            <person name="Tanaka Y."/>
            <person name="Shaulsky G."/>
            <person name="Schleicher M."/>
            <person name="Weinstock G."/>
            <person name="Rosenthal A."/>
            <person name="Cox E.C."/>
            <person name="Chisholm R.L."/>
            <person name="Gibbs R."/>
            <person name="Loomis W.F."/>
            <person name="Platzer M."/>
            <person name="Kay R.R."/>
            <person name="Williams J."/>
            <person name="Dear P.H."/>
            <person name="Noegel A.A."/>
            <person name="Barrell B."/>
            <person name="Kuspa A."/>
        </authorList>
    </citation>
    <scope>NUCLEOTIDE SEQUENCE [LARGE SCALE GENOMIC DNA]</scope>
    <source>
        <strain evidence="4 5">AX4</strain>
    </source>
</reference>
<name>Q54C21_DICDI</name>
<dbReference type="GO" id="GO:0006281">
    <property type="term" value="P:DNA repair"/>
    <property type="evidence" value="ECO:0007669"/>
    <property type="project" value="UniProtKB-KW"/>
</dbReference>
<dbReference type="VEuPathDB" id="AmoebaDB:DDB_G0293212"/>
<evidence type="ECO:0000313" key="5">
    <source>
        <dbReference type="Proteomes" id="UP000002195"/>
    </source>
</evidence>
<dbReference type="InterPro" id="IPR013083">
    <property type="entry name" value="Znf_RING/FYVE/PHD"/>
</dbReference>
<feature type="region of interest" description="Disordered" evidence="2">
    <location>
        <begin position="51"/>
        <end position="119"/>
    </location>
</feature>
<comment type="cofactor">
    <cofactor evidence="1">
        <name>Mg(2+)</name>
        <dbReference type="ChEBI" id="CHEBI:18420"/>
    </cofactor>
</comment>